<dbReference type="InterPro" id="IPR009057">
    <property type="entry name" value="Homeodomain-like_sf"/>
</dbReference>
<dbReference type="Gene3D" id="1.10.10.60">
    <property type="entry name" value="Homeodomain-like"/>
    <property type="match status" value="2"/>
</dbReference>
<evidence type="ECO:0000313" key="5">
    <source>
        <dbReference type="EMBL" id="KZS43392.1"/>
    </source>
</evidence>
<evidence type="ECO:0000313" key="6">
    <source>
        <dbReference type="Proteomes" id="UP000076796"/>
    </source>
</evidence>
<dbReference type="EMBL" id="LWMH01000002">
    <property type="protein sequence ID" value="KZS43392.1"/>
    <property type="molecule type" value="Genomic_DNA"/>
</dbReference>
<gene>
    <name evidence="5" type="ORF">AWU65_25100</name>
</gene>
<dbReference type="GO" id="GO:0003700">
    <property type="term" value="F:DNA-binding transcription factor activity"/>
    <property type="evidence" value="ECO:0007669"/>
    <property type="project" value="InterPro"/>
</dbReference>
<keyword evidence="1" id="KW-0805">Transcription regulation</keyword>
<dbReference type="InterPro" id="IPR037923">
    <property type="entry name" value="HTH-like"/>
</dbReference>
<name>A0A163DRG2_9BACL</name>
<dbReference type="STRING" id="59843.A3958_23740"/>
<dbReference type="RefSeq" id="WP_063479852.1">
    <property type="nucleotide sequence ID" value="NZ_CP147845.1"/>
</dbReference>
<keyword evidence="3" id="KW-0804">Transcription</keyword>
<reference evidence="5" key="1">
    <citation type="journal article" date="2016" name="Genome Announc.">
        <title>Draft genomes of two strains of Paenibacillus glucanolyticus with capability to degrade lignocellulose.</title>
        <authorList>
            <person name="Mathews S.L."/>
            <person name="Pawlak J."/>
            <person name="Grunden A.M."/>
        </authorList>
    </citation>
    <scope>NUCLEOTIDE SEQUENCE [LARGE SCALE GENOMIC DNA]</scope>
    <source>
        <strain evidence="5">SLM1</strain>
    </source>
</reference>
<dbReference type="PROSITE" id="PS01124">
    <property type="entry name" value="HTH_ARAC_FAMILY_2"/>
    <property type="match status" value="1"/>
</dbReference>
<keyword evidence="2" id="KW-0238">DNA-binding</keyword>
<dbReference type="SUPFAM" id="SSF46689">
    <property type="entry name" value="Homeodomain-like"/>
    <property type="match status" value="2"/>
</dbReference>
<organism evidence="5 6">
    <name type="scientific">Paenibacillus glucanolyticus</name>
    <dbReference type="NCBI Taxonomy" id="59843"/>
    <lineage>
        <taxon>Bacteria</taxon>
        <taxon>Bacillati</taxon>
        <taxon>Bacillota</taxon>
        <taxon>Bacilli</taxon>
        <taxon>Bacillales</taxon>
        <taxon>Paenibacillaceae</taxon>
        <taxon>Paenibacillus</taxon>
    </lineage>
</organism>
<dbReference type="Proteomes" id="UP000076796">
    <property type="component" value="Unassembled WGS sequence"/>
</dbReference>
<dbReference type="Pfam" id="PF12833">
    <property type="entry name" value="HTH_18"/>
    <property type="match status" value="1"/>
</dbReference>
<dbReference type="GO" id="GO:0043565">
    <property type="term" value="F:sequence-specific DNA binding"/>
    <property type="evidence" value="ECO:0007669"/>
    <property type="project" value="InterPro"/>
</dbReference>
<dbReference type="InterPro" id="IPR018060">
    <property type="entry name" value="HTH_AraC"/>
</dbReference>
<sequence>MLFQFTAPPLPHYIICGEDTYQEGHQHPNRFNIGVFDLILVTRGVLYLEESGAPYRVSAGCYLILRPDAAHRTFLPCQEETHFYWLHFQTLGQWIEAEEITPFALSQSEQPYVHIENFTFYIPKYGQLSSGEQAELFIEQLQLLEQSLSSAARWKQQQVLQELLLLLQAEEQGIQKRQNPHYVIAERTANYLRKHYNEPMSYGRLSDAMHFHQNYLSICMKKTFGCTPLEFLTRHRIEQAKQMLIHTNDPIGHIAEEAGFGSFPYFIRCFSRYTGLKPKSFRQKYRSP</sequence>
<evidence type="ECO:0000256" key="2">
    <source>
        <dbReference type="ARBA" id="ARBA00023125"/>
    </source>
</evidence>
<keyword evidence="6" id="KW-1185">Reference proteome</keyword>
<dbReference type="PANTHER" id="PTHR43280">
    <property type="entry name" value="ARAC-FAMILY TRANSCRIPTIONAL REGULATOR"/>
    <property type="match status" value="1"/>
</dbReference>
<dbReference type="SMART" id="SM00342">
    <property type="entry name" value="HTH_ARAC"/>
    <property type="match status" value="1"/>
</dbReference>
<feature type="domain" description="HTH araC/xylS-type" evidence="4">
    <location>
        <begin position="186"/>
        <end position="284"/>
    </location>
</feature>
<comment type="caution">
    <text evidence="5">The sequence shown here is derived from an EMBL/GenBank/DDBJ whole genome shotgun (WGS) entry which is preliminary data.</text>
</comment>
<accession>A0A163DRG2</accession>
<dbReference type="SUPFAM" id="SSF51215">
    <property type="entry name" value="Regulatory protein AraC"/>
    <property type="match status" value="1"/>
</dbReference>
<protein>
    <submittedName>
        <fullName evidence="5">AraC family transcriptional regulator</fullName>
    </submittedName>
</protein>
<evidence type="ECO:0000259" key="4">
    <source>
        <dbReference type="PROSITE" id="PS01124"/>
    </source>
</evidence>
<proteinExistence type="predicted"/>
<evidence type="ECO:0000256" key="3">
    <source>
        <dbReference type="ARBA" id="ARBA00023163"/>
    </source>
</evidence>
<dbReference type="AlphaFoldDB" id="A0A163DRG2"/>
<dbReference type="GeneID" id="97555132"/>
<dbReference type="OrthoDB" id="192171at2"/>
<evidence type="ECO:0000256" key="1">
    <source>
        <dbReference type="ARBA" id="ARBA00023015"/>
    </source>
</evidence>
<dbReference type="PANTHER" id="PTHR43280:SF28">
    <property type="entry name" value="HTH-TYPE TRANSCRIPTIONAL ACTIVATOR RHAS"/>
    <property type="match status" value="1"/>
</dbReference>